<dbReference type="SMART" id="SM01027">
    <property type="entry name" value="Beta-Casp"/>
    <property type="match status" value="1"/>
</dbReference>
<dbReference type="Pfam" id="PF00753">
    <property type="entry name" value="Lactamase_B"/>
    <property type="match status" value="1"/>
</dbReference>
<keyword evidence="5" id="KW-1185">Reference proteome</keyword>
<protein>
    <submittedName>
        <fullName evidence="4">MBL fold metallo-hydrolase</fullName>
    </submittedName>
</protein>
<dbReference type="EMBL" id="JAAFZH010000001">
    <property type="protein sequence ID" value="NDU93760.1"/>
    <property type="molecule type" value="Genomic_DNA"/>
</dbReference>
<dbReference type="InterPro" id="IPR001279">
    <property type="entry name" value="Metallo-B-lactamas"/>
</dbReference>
<evidence type="ECO:0000256" key="1">
    <source>
        <dbReference type="ARBA" id="ARBA00022801"/>
    </source>
</evidence>
<proteinExistence type="predicted"/>
<dbReference type="InterPro" id="IPR036866">
    <property type="entry name" value="RibonucZ/Hydroxyglut_hydro"/>
</dbReference>
<dbReference type="AlphaFoldDB" id="A0A6L9L0E1"/>
<comment type="caution">
    <text evidence="4">The sequence shown here is derived from an EMBL/GenBank/DDBJ whole genome shotgun (WGS) entry which is preliminary data.</text>
</comment>
<accession>A0A6L9L0E1</accession>
<evidence type="ECO:0000259" key="3">
    <source>
        <dbReference type="SMART" id="SM01027"/>
    </source>
</evidence>
<feature type="domain" description="Metallo-beta-lactamase" evidence="2">
    <location>
        <begin position="13"/>
        <end position="245"/>
    </location>
</feature>
<dbReference type="Gene3D" id="3.60.15.10">
    <property type="entry name" value="Ribonuclease Z/Hydroxyacylglutathione hydrolase-like"/>
    <property type="match status" value="1"/>
</dbReference>
<dbReference type="Pfam" id="PF10996">
    <property type="entry name" value="Beta-Casp"/>
    <property type="match status" value="1"/>
</dbReference>
<dbReference type="Gene3D" id="3.40.50.10890">
    <property type="match status" value="1"/>
</dbReference>
<dbReference type="GO" id="GO:0016787">
    <property type="term" value="F:hydrolase activity"/>
    <property type="evidence" value="ECO:0007669"/>
    <property type="project" value="UniProtKB-KW"/>
</dbReference>
<dbReference type="SMART" id="SM00849">
    <property type="entry name" value="Lactamase_B"/>
    <property type="match status" value="1"/>
</dbReference>
<keyword evidence="1 4" id="KW-0378">Hydrolase</keyword>
<dbReference type="InterPro" id="IPR022712">
    <property type="entry name" value="Beta_Casp"/>
</dbReference>
<evidence type="ECO:0000259" key="2">
    <source>
        <dbReference type="SMART" id="SM00849"/>
    </source>
</evidence>
<dbReference type="CDD" id="cd16295">
    <property type="entry name" value="TTHA0252-CPSF-like_MBL-fold"/>
    <property type="match status" value="1"/>
</dbReference>
<dbReference type="InterPro" id="IPR011108">
    <property type="entry name" value="RMMBL"/>
</dbReference>
<dbReference type="PANTHER" id="PTHR11203:SF37">
    <property type="entry name" value="INTEGRATOR COMPLEX SUBUNIT 11"/>
    <property type="match status" value="1"/>
</dbReference>
<dbReference type="Pfam" id="PF07521">
    <property type="entry name" value="RMMBL"/>
    <property type="match status" value="1"/>
</dbReference>
<feature type="domain" description="Beta-Casp" evidence="3">
    <location>
        <begin position="258"/>
        <end position="383"/>
    </location>
</feature>
<evidence type="ECO:0000313" key="5">
    <source>
        <dbReference type="Proteomes" id="UP000474175"/>
    </source>
</evidence>
<dbReference type="SUPFAM" id="SSF56281">
    <property type="entry name" value="Metallo-hydrolase/oxidoreductase"/>
    <property type="match status" value="1"/>
</dbReference>
<evidence type="ECO:0000313" key="4">
    <source>
        <dbReference type="EMBL" id="NDU93760.1"/>
    </source>
</evidence>
<reference evidence="4 5" key="1">
    <citation type="submission" date="2020-02" db="EMBL/GenBank/DDBJ databases">
        <title>Draft genome sequence of two Spirosoma agri KCTC 52727 and Spirosoma terrae KCTC 52035.</title>
        <authorList>
            <person name="Rojas J."/>
            <person name="Ambika Manirajan B."/>
            <person name="Suarez C."/>
            <person name="Ratering S."/>
            <person name="Schnell S."/>
        </authorList>
    </citation>
    <scope>NUCLEOTIDE SEQUENCE [LARGE SCALE GENOMIC DNA]</scope>
    <source>
        <strain evidence="4 5">KCTC 52035</strain>
    </source>
</reference>
<dbReference type="Proteomes" id="UP000474175">
    <property type="component" value="Unassembled WGS sequence"/>
</dbReference>
<dbReference type="GO" id="GO:0004521">
    <property type="term" value="F:RNA endonuclease activity"/>
    <property type="evidence" value="ECO:0007669"/>
    <property type="project" value="TreeGrafter"/>
</dbReference>
<gene>
    <name evidence="4" type="ORF">GK108_02660</name>
</gene>
<name>A0A6L9L0E1_9BACT</name>
<dbReference type="PANTHER" id="PTHR11203">
    <property type="entry name" value="CLEAVAGE AND POLYADENYLATION SPECIFICITY FACTOR FAMILY MEMBER"/>
    <property type="match status" value="1"/>
</dbReference>
<sequence length="469" mass="52866">MIVQFFGAARTVTGSKHLITTNGGRQILLDCGLFQGINTDELNQQFGFNPTEVDYMVLSHAHIDHTGLIPRLVRQGFKGPIYTTSATIDLCEVMLMDSARIQERDLERVNERRRRRGQPELEALYDEEDVQQALDQMVAVHYNAPFVVCDEVIGLLTDAAHLLGSASVSLTIREKEADGEMVEKHLFFSGDIGRPDDKILRSPDKFPQADYIICESTYGDKLHEAEPDMKAHLLRIVQQTCVEGRGKLIIPAFAVDRTQELIYALDQLSSEGRLPRLPVYIDSPMSVKATQVIRDHEEDFNPEILAYIKKDGDAFNFPNLHYIADVERSKAINDSREPCIIIAPSGMAEAGRIKHHIKNNVENPSTTILLVGYASPTSLGGALKRGDKEVTIFGDRYRVEARIEVMDSFSAHGDYREMLQFLSCQDPARVKRVFLVHGEYDRQLIWKEKLQAAGFSHVDIPDMKEKVVL</sequence>
<organism evidence="4 5">
    <name type="scientific">Spirosoma terrae</name>
    <dbReference type="NCBI Taxonomy" id="1968276"/>
    <lineage>
        <taxon>Bacteria</taxon>
        <taxon>Pseudomonadati</taxon>
        <taxon>Bacteroidota</taxon>
        <taxon>Cytophagia</taxon>
        <taxon>Cytophagales</taxon>
        <taxon>Cytophagaceae</taxon>
        <taxon>Spirosoma</taxon>
    </lineage>
</organism>
<dbReference type="InterPro" id="IPR050698">
    <property type="entry name" value="MBL"/>
</dbReference>
<dbReference type="RefSeq" id="WP_163942330.1">
    <property type="nucleotide sequence ID" value="NZ_JAAFZH010000001.1"/>
</dbReference>